<evidence type="ECO:0000256" key="1">
    <source>
        <dbReference type="SAM" id="Coils"/>
    </source>
</evidence>
<dbReference type="Pfam" id="PF00027">
    <property type="entry name" value="cNMP_binding"/>
    <property type="match status" value="1"/>
</dbReference>
<dbReference type="SUPFAM" id="SSF51206">
    <property type="entry name" value="cAMP-binding domain-like"/>
    <property type="match status" value="2"/>
</dbReference>
<feature type="domain" description="Cyclic nucleotide-binding" evidence="3">
    <location>
        <begin position="147"/>
        <end position="251"/>
    </location>
</feature>
<gene>
    <name evidence="5" type="ORF">MNBD_GAMMA13-1179</name>
</gene>
<feature type="coiled-coil region" evidence="1">
    <location>
        <begin position="396"/>
        <end position="423"/>
    </location>
</feature>
<keyword evidence="5" id="KW-0418">Kinase</keyword>
<sequence length="1275" mass="139555">MGAAKKLIDNKVLRNFIPINALSVTHAEEISRKADIEDIRSGSYIFKHGDRDYQTVYVLDGEVELVDGKRDVVATVVAGSENARHPLAHKQPRQLGARAVGKVTVARIDSSLLDVLLTWDESSGYDVQELGAQDDGDWMTRMLQSQSFMQLPPSNIHQLLMRLEAVSVSAGDVIVRQGEEGDYFYIVKSGRLAVTRKASVRSKEVLLAELGEGACFGEEALVSGTKRNASVMMTTNGSLMRLSKTDFDELLCASLVHETDFEGAQKLVDKGARWLDVRLPGEFENQSIKGSVNVPLSALREQCQELNTDTDYIACCDTGRRSAAGAFVLSQLGFSVYTLKNGLMDVPDDAMIATQHSAEASSPARDAEILPFDADSGTAPASTADNDDDNLLISKLEGLESDKRALEKQLQGVTAEREAQQARQTELEQHSSQISAERDAAVNSLEQLQQVHTESAAKESELAAQISSLETSLSEAHQTVDSEQEALSQNLESLQAKLDEAYKNRDQQIQERELVEQQLNELKQQIGQEGEHNHESEARVAALESELGIERARYTEAEQRIAGFDGQLAARDKQHEADIGSTREAMTRAQNQTENLKREQTRLMEKIRKLERNLEREHHDHESETHRLRKELKNAAGESSADLEAELDASVRDELEVRLGERSAQVDNLKADSEKLSAQLKQAQESARQAEVQLIEATQTANEEMSVRMQAEEKAQALLRDELAAAIAGRNESQEQFTIQQHELEELRAGLHSANQALTSGDSTVSTLNAEVSKVSAERDTALGAHQQVQQELDQLRAEAEVTRGLVDRQASADENDAVLREELEQAKKNVDVAVRLRGQAEKHAAELETELQHLRSQHFEAESTPVEMPPGHIPSLDDTDPTAATVLSDEYPDDANSNDTAASVLLEDEEATAPAPVYEAAPSTGQGGGKGLVFAVLAVVLAGAGGGWWFLNQSSTVVDTAPTQATEIDSVDVKPVIKNSDTEKPRTVPSFHKGGGDQLTEKPSADSVDEKTVTATDDNRPVPVLMQQQPTRIYSQPLSDGGNGPMVVEFQADSFDMGSASTSANFDERPRHRVELSSFAISKYEITFADYDQFARASGRRRPGDNGWGRGNRPVIHVSWRDATAYAEWLSVQTGSYYRLPTEAEWEFAARSGSQTRFWWGNEVGNGNANCFDCGSQWSGVKTAAAGSFGASAYAVQDMLGNVMEWVQDCYQTSYVTAPPDGSAVNTADCDRRVVRGGGFDSPADSARSASRNSLAAKSKLNNLGFRVVKARRL</sequence>
<feature type="coiled-coil region" evidence="1">
    <location>
        <begin position="779"/>
        <end position="806"/>
    </location>
</feature>
<dbReference type="Pfam" id="PF03781">
    <property type="entry name" value="FGE-sulfatase"/>
    <property type="match status" value="1"/>
</dbReference>
<dbReference type="InterPro" id="IPR018490">
    <property type="entry name" value="cNMP-bd_dom_sf"/>
</dbReference>
<dbReference type="InterPro" id="IPR036873">
    <property type="entry name" value="Rhodanese-like_dom_sf"/>
</dbReference>
<accession>A0A3B0Y4X3</accession>
<dbReference type="PROSITE" id="PS50042">
    <property type="entry name" value="CNMP_BINDING_3"/>
    <property type="match status" value="2"/>
</dbReference>
<feature type="coiled-coil region" evidence="1">
    <location>
        <begin position="838"/>
        <end position="865"/>
    </location>
</feature>
<dbReference type="SUPFAM" id="SSF56436">
    <property type="entry name" value="C-type lectin-like"/>
    <property type="match status" value="1"/>
</dbReference>
<dbReference type="GO" id="GO:0120147">
    <property type="term" value="F:formylglycine-generating oxidase activity"/>
    <property type="evidence" value="ECO:0007669"/>
    <property type="project" value="TreeGrafter"/>
</dbReference>
<feature type="domain" description="Rhodanese" evidence="4">
    <location>
        <begin position="268"/>
        <end position="352"/>
    </location>
</feature>
<proteinExistence type="predicted"/>
<feature type="compositionally biased region" description="Basic and acidic residues" evidence="2">
    <location>
        <begin position="1000"/>
        <end position="1018"/>
    </location>
</feature>
<evidence type="ECO:0000256" key="2">
    <source>
        <dbReference type="SAM" id="MobiDB-lite"/>
    </source>
</evidence>
<dbReference type="InterPro" id="IPR016187">
    <property type="entry name" value="CTDL_fold"/>
</dbReference>
<dbReference type="GO" id="GO:0004674">
    <property type="term" value="F:protein serine/threonine kinase activity"/>
    <property type="evidence" value="ECO:0007669"/>
    <property type="project" value="UniProtKB-KW"/>
</dbReference>
<evidence type="ECO:0000259" key="3">
    <source>
        <dbReference type="PROSITE" id="PS50042"/>
    </source>
</evidence>
<dbReference type="InterPro" id="IPR001763">
    <property type="entry name" value="Rhodanese-like_dom"/>
</dbReference>
<dbReference type="SUPFAM" id="SSF52821">
    <property type="entry name" value="Rhodanese/Cell cycle control phosphatase"/>
    <property type="match status" value="1"/>
</dbReference>
<dbReference type="Gene3D" id="3.90.1580.10">
    <property type="entry name" value="paralog of FGE (formylglycine-generating enzyme)"/>
    <property type="match status" value="1"/>
</dbReference>
<reference evidence="5" key="1">
    <citation type="submission" date="2018-06" db="EMBL/GenBank/DDBJ databases">
        <authorList>
            <person name="Zhirakovskaya E."/>
        </authorList>
    </citation>
    <scope>NUCLEOTIDE SEQUENCE</scope>
</reference>
<dbReference type="CDD" id="cd00158">
    <property type="entry name" value="RHOD"/>
    <property type="match status" value="1"/>
</dbReference>
<evidence type="ECO:0000313" key="5">
    <source>
        <dbReference type="EMBL" id="VAW74661.1"/>
    </source>
</evidence>
<dbReference type="Gene3D" id="2.60.120.10">
    <property type="entry name" value="Jelly Rolls"/>
    <property type="match status" value="2"/>
</dbReference>
<feature type="domain" description="Cyclic nucleotide-binding" evidence="3">
    <location>
        <begin position="18"/>
        <end position="117"/>
    </location>
</feature>
<dbReference type="InterPro" id="IPR005532">
    <property type="entry name" value="SUMF_dom"/>
</dbReference>
<protein>
    <submittedName>
        <fullName evidence="5">Serine/threonine protein kinase PrkC, regulator of stationary phase</fullName>
    </submittedName>
</protein>
<dbReference type="AlphaFoldDB" id="A0A3B0Y4X3"/>
<dbReference type="InterPro" id="IPR042095">
    <property type="entry name" value="SUMF_sf"/>
</dbReference>
<organism evidence="5">
    <name type="scientific">hydrothermal vent metagenome</name>
    <dbReference type="NCBI Taxonomy" id="652676"/>
    <lineage>
        <taxon>unclassified sequences</taxon>
        <taxon>metagenomes</taxon>
        <taxon>ecological metagenomes</taxon>
    </lineage>
</organism>
<dbReference type="InterPro" id="IPR051043">
    <property type="entry name" value="Sulfatase_Mod_Factor_Kinase"/>
</dbReference>
<dbReference type="InterPro" id="IPR000595">
    <property type="entry name" value="cNMP-bd_dom"/>
</dbReference>
<feature type="region of interest" description="Disordered" evidence="2">
    <location>
        <begin position="979"/>
        <end position="1018"/>
    </location>
</feature>
<dbReference type="Pfam" id="PF00581">
    <property type="entry name" value="Rhodanese"/>
    <property type="match status" value="1"/>
</dbReference>
<dbReference type="PANTHER" id="PTHR23150:SF35">
    <property type="entry name" value="BLL6746 PROTEIN"/>
    <property type="match status" value="1"/>
</dbReference>
<dbReference type="Gene3D" id="3.40.250.10">
    <property type="entry name" value="Rhodanese-like domain"/>
    <property type="match status" value="1"/>
</dbReference>
<dbReference type="PANTHER" id="PTHR23150">
    <property type="entry name" value="SULFATASE MODIFYING FACTOR 1, 2"/>
    <property type="match status" value="1"/>
</dbReference>
<keyword evidence="1" id="KW-0175">Coiled coil</keyword>
<dbReference type="InterPro" id="IPR018488">
    <property type="entry name" value="cNMP-bd_CS"/>
</dbReference>
<dbReference type="CDD" id="cd00038">
    <property type="entry name" value="CAP_ED"/>
    <property type="match status" value="2"/>
</dbReference>
<name>A0A3B0Y4X3_9ZZZZ</name>
<dbReference type="InterPro" id="IPR014710">
    <property type="entry name" value="RmlC-like_jellyroll"/>
</dbReference>
<dbReference type="SMART" id="SM00450">
    <property type="entry name" value="RHOD"/>
    <property type="match status" value="1"/>
</dbReference>
<dbReference type="PROSITE" id="PS00888">
    <property type="entry name" value="CNMP_BINDING_1"/>
    <property type="match status" value="1"/>
</dbReference>
<dbReference type="PROSITE" id="PS50206">
    <property type="entry name" value="RHODANESE_3"/>
    <property type="match status" value="1"/>
</dbReference>
<dbReference type="SMART" id="SM00100">
    <property type="entry name" value="cNMP"/>
    <property type="match status" value="1"/>
</dbReference>
<feature type="coiled-coil region" evidence="1">
    <location>
        <begin position="477"/>
        <end position="700"/>
    </location>
</feature>
<dbReference type="EMBL" id="UOFK01000061">
    <property type="protein sequence ID" value="VAW74661.1"/>
    <property type="molecule type" value="Genomic_DNA"/>
</dbReference>
<keyword evidence="5" id="KW-0808">Transferase</keyword>
<evidence type="ECO:0000259" key="4">
    <source>
        <dbReference type="PROSITE" id="PS50206"/>
    </source>
</evidence>
<keyword evidence="5" id="KW-0723">Serine/threonine-protein kinase</keyword>